<evidence type="ECO:0000313" key="2">
    <source>
        <dbReference type="Proteomes" id="UP001215280"/>
    </source>
</evidence>
<keyword evidence="2" id="KW-1185">Reference proteome</keyword>
<accession>A0AAD7IW40</accession>
<gene>
    <name evidence="1" type="ORF">DFH07DRAFT_774701</name>
</gene>
<dbReference type="EMBL" id="JARJLG010000077">
    <property type="protein sequence ID" value="KAJ7751798.1"/>
    <property type="molecule type" value="Genomic_DNA"/>
</dbReference>
<dbReference type="AlphaFoldDB" id="A0AAD7IW40"/>
<name>A0AAD7IW40_9AGAR</name>
<proteinExistence type="predicted"/>
<reference evidence="1" key="1">
    <citation type="submission" date="2023-03" db="EMBL/GenBank/DDBJ databases">
        <title>Massive genome expansion in bonnet fungi (Mycena s.s.) driven by repeated elements and novel gene families across ecological guilds.</title>
        <authorList>
            <consortium name="Lawrence Berkeley National Laboratory"/>
            <person name="Harder C.B."/>
            <person name="Miyauchi S."/>
            <person name="Viragh M."/>
            <person name="Kuo A."/>
            <person name="Thoen E."/>
            <person name="Andreopoulos B."/>
            <person name="Lu D."/>
            <person name="Skrede I."/>
            <person name="Drula E."/>
            <person name="Henrissat B."/>
            <person name="Morin E."/>
            <person name="Kohler A."/>
            <person name="Barry K."/>
            <person name="LaButti K."/>
            <person name="Morin E."/>
            <person name="Salamov A."/>
            <person name="Lipzen A."/>
            <person name="Mereny Z."/>
            <person name="Hegedus B."/>
            <person name="Baldrian P."/>
            <person name="Stursova M."/>
            <person name="Weitz H."/>
            <person name="Taylor A."/>
            <person name="Grigoriev I.V."/>
            <person name="Nagy L.G."/>
            <person name="Martin F."/>
            <person name="Kauserud H."/>
        </authorList>
    </citation>
    <scope>NUCLEOTIDE SEQUENCE</scope>
    <source>
        <strain evidence="1">CBHHK188m</strain>
    </source>
</reference>
<organism evidence="1 2">
    <name type="scientific">Mycena maculata</name>
    <dbReference type="NCBI Taxonomy" id="230809"/>
    <lineage>
        <taxon>Eukaryota</taxon>
        <taxon>Fungi</taxon>
        <taxon>Dikarya</taxon>
        <taxon>Basidiomycota</taxon>
        <taxon>Agaricomycotina</taxon>
        <taxon>Agaricomycetes</taxon>
        <taxon>Agaricomycetidae</taxon>
        <taxon>Agaricales</taxon>
        <taxon>Marasmiineae</taxon>
        <taxon>Mycenaceae</taxon>
        <taxon>Mycena</taxon>
    </lineage>
</organism>
<sequence>MPLIPCATILSSRARSSDPARRQLNMGIELAILKAPARWICARPDFFRRLMFKGIHVIDLHDLEVGRWGWGKLNISLIRSKDGITHLWRERRCRSDFGRASKAFRKRTISRPAKSKQIDRVKSARINGPEAKKKPDAPRTPSSHLRMASWAFTGPRISNRDISGAYGPWVTGPRPDNRENIRVSNRFNAVSISFDWMFR</sequence>
<protein>
    <submittedName>
        <fullName evidence="1">Uncharacterized protein</fullName>
    </submittedName>
</protein>
<comment type="caution">
    <text evidence="1">The sequence shown here is derived from an EMBL/GenBank/DDBJ whole genome shotgun (WGS) entry which is preliminary data.</text>
</comment>
<dbReference type="Proteomes" id="UP001215280">
    <property type="component" value="Unassembled WGS sequence"/>
</dbReference>
<evidence type="ECO:0000313" key="1">
    <source>
        <dbReference type="EMBL" id="KAJ7751798.1"/>
    </source>
</evidence>